<dbReference type="RefSeq" id="WP_009600485.1">
    <property type="nucleotide sequence ID" value="NZ_CAWLFW010000068.1"/>
</dbReference>
<comment type="caution">
    <text evidence="2">The sequence shown here is derived from an EMBL/GenBank/DDBJ whole genome shotgun (WGS) entry which is preliminary data.</text>
</comment>
<dbReference type="Proteomes" id="UP000002943">
    <property type="component" value="Unassembled WGS sequence"/>
</dbReference>
<dbReference type="SMR" id="E3BHL1"/>
<dbReference type="EMBL" id="AEIU01000059">
    <property type="protein sequence ID" value="EFP97300.1"/>
    <property type="molecule type" value="Genomic_DNA"/>
</dbReference>
<keyword evidence="3" id="KW-1185">Reference proteome</keyword>
<protein>
    <submittedName>
        <fullName evidence="2">Aip56</fullName>
    </submittedName>
</protein>
<feature type="chain" id="PRO_5003166984" evidence="1">
    <location>
        <begin position="22"/>
        <end position="518"/>
    </location>
</feature>
<gene>
    <name evidence="2" type="ORF">VIBC2010_17934</name>
</gene>
<dbReference type="AlphaFoldDB" id="E3BHL1"/>
<sequence>MIKKVLVISLFLAMNTKFVLANNGAPDRDSDEYADYVVNRGANQQLTYAQMVALSSAISRSVVSSYGSIVDRHTAAAIEYTLIDALFNSPTFQHAVSFGLNNDIDNVGNILFTNLYEINEEREGDFSDVDDVDIDDIEDSDADQVPIFANHEAKEDNNGTPIVNVGAAPHINTSEYFWWQESLIHEVIHQITASQDTDELDRHGPTEILAQRIANELNWPIPTFKGYADPERTRAIAERGFRALLQTIDRHPSETVALLERIATISRGLKASASFSLLTSFCSSGIIELPKLPDFDDDDFSMGAAFFTGASASNLGECSLDAAGRVEPVSSSITFEGGQLLIQRDLKNLNLLVAKLAFLRAKNNGGFYSKNWESWKHWYKDSGWKNLFGFGIYGYGLDEAEGNDIYSPYGLTFNDGSFSIGVVGQDVKESTKSDNFTKLSGTNWHTIKYAGQMFFDMNGRPVALVITDVLTGGFGSGWSFVYNNGKWEYESKDDWDDRRFQGSSTLSLDSNAPKFSTH</sequence>
<evidence type="ECO:0000313" key="3">
    <source>
        <dbReference type="Proteomes" id="UP000002943"/>
    </source>
</evidence>
<dbReference type="eggNOG" id="ENOG5030AA4">
    <property type="taxonomic scope" value="Bacteria"/>
</dbReference>
<organism evidence="2 3">
    <name type="scientific">Vibrio caribbeanicus ATCC BAA-2122</name>
    <dbReference type="NCBI Taxonomy" id="796620"/>
    <lineage>
        <taxon>Bacteria</taxon>
        <taxon>Pseudomonadati</taxon>
        <taxon>Pseudomonadota</taxon>
        <taxon>Gammaproteobacteria</taxon>
        <taxon>Vibrionales</taxon>
        <taxon>Vibrionaceae</taxon>
        <taxon>Vibrio</taxon>
    </lineage>
</organism>
<keyword evidence="1" id="KW-0732">Signal</keyword>
<proteinExistence type="predicted"/>
<name>E3BHL1_9VIBR</name>
<evidence type="ECO:0000313" key="2">
    <source>
        <dbReference type="EMBL" id="EFP97300.1"/>
    </source>
</evidence>
<dbReference type="Pfam" id="PF13678">
    <property type="entry name" value="Peptidase_M85"/>
    <property type="match status" value="1"/>
</dbReference>
<feature type="signal peptide" evidence="1">
    <location>
        <begin position="1"/>
        <end position="21"/>
    </location>
</feature>
<reference evidence="2 3" key="1">
    <citation type="journal article" date="2012" name="Int. J. Syst. Evol. Microbiol.">
        <title>Vibrio caribbeanicus sp. nov., isolated from the marine sponge Scleritoderma cyanea.</title>
        <authorList>
            <person name="Hoffmann M."/>
            <person name="Monday S.R."/>
            <person name="Allard M.W."/>
            <person name="Strain E.A."/>
            <person name="Whittaker P."/>
            <person name="Naum M."/>
            <person name="McCarthy P.J."/>
            <person name="Lopez J.V."/>
            <person name="Fischer M."/>
            <person name="Brown E.W."/>
        </authorList>
    </citation>
    <scope>NUCLEOTIDE SEQUENCE [LARGE SCALE GENOMIC DNA]</scope>
    <source>
        <strain evidence="2 3">ATCC BAA-2122</strain>
    </source>
</reference>
<accession>E3BHL1</accession>
<evidence type="ECO:0000256" key="1">
    <source>
        <dbReference type="SAM" id="SignalP"/>
    </source>
</evidence>
<dbReference type="InterPro" id="IPR025208">
    <property type="entry name" value="Peptidase_M85"/>
</dbReference>